<organism evidence="1 2">
    <name type="scientific">Marinococcus halophilus</name>
    <dbReference type="NCBI Taxonomy" id="1371"/>
    <lineage>
        <taxon>Bacteria</taxon>
        <taxon>Bacillati</taxon>
        <taxon>Bacillota</taxon>
        <taxon>Bacilli</taxon>
        <taxon>Bacillales</taxon>
        <taxon>Bacillaceae</taxon>
        <taxon>Marinococcus</taxon>
    </lineage>
</organism>
<sequence>MNFGSINLKFLHDGRESCDQQKLVKQEKKIDTNNRPYGPFLLFHNTPQTIAHIQSNILYTLRKVYNIC</sequence>
<dbReference type="AlphaFoldDB" id="A0A510Y7V9"/>
<protein>
    <submittedName>
        <fullName evidence="1">Uncharacterized protein</fullName>
    </submittedName>
</protein>
<comment type="caution">
    <text evidence="1">The sequence shown here is derived from an EMBL/GenBank/DDBJ whole genome shotgun (WGS) entry which is preliminary data.</text>
</comment>
<reference evidence="1 2" key="1">
    <citation type="submission" date="2019-07" db="EMBL/GenBank/DDBJ databases">
        <title>Whole genome shotgun sequence of Marinococcus halophilus NBRC 102359.</title>
        <authorList>
            <person name="Hosoyama A."/>
            <person name="Uohara A."/>
            <person name="Ohji S."/>
            <person name="Ichikawa N."/>
        </authorList>
    </citation>
    <scope>NUCLEOTIDE SEQUENCE [LARGE SCALE GENOMIC DNA]</scope>
    <source>
        <strain evidence="1 2">NBRC 102359</strain>
    </source>
</reference>
<dbReference type="Proteomes" id="UP000321051">
    <property type="component" value="Unassembled WGS sequence"/>
</dbReference>
<dbReference type="EMBL" id="BJUN01000014">
    <property type="protein sequence ID" value="GEK59454.1"/>
    <property type="molecule type" value="Genomic_DNA"/>
</dbReference>
<evidence type="ECO:0000313" key="1">
    <source>
        <dbReference type="EMBL" id="GEK59454.1"/>
    </source>
</evidence>
<proteinExistence type="predicted"/>
<name>A0A510Y7V9_MARHA</name>
<evidence type="ECO:0000313" key="2">
    <source>
        <dbReference type="Proteomes" id="UP000321051"/>
    </source>
</evidence>
<gene>
    <name evidence="1" type="ORF">MHA01_23590</name>
</gene>
<keyword evidence="2" id="KW-1185">Reference proteome</keyword>
<accession>A0A510Y7V9</accession>